<feature type="transmembrane region" description="Helical" evidence="7">
    <location>
        <begin position="785"/>
        <end position="804"/>
    </location>
</feature>
<dbReference type="PROSITE" id="PS00237">
    <property type="entry name" value="G_PROTEIN_RECEP_F1_1"/>
    <property type="match status" value="1"/>
</dbReference>
<feature type="transmembrane region" description="Helical" evidence="7">
    <location>
        <begin position="983"/>
        <end position="1007"/>
    </location>
</feature>
<dbReference type="InterPro" id="IPR004842">
    <property type="entry name" value="SLC12A_fam"/>
</dbReference>
<keyword evidence="9" id="KW-1185">Reference proteome</keyword>
<dbReference type="Pfam" id="PF00324">
    <property type="entry name" value="AA_permease"/>
    <property type="match status" value="1"/>
</dbReference>
<keyword evidence="3 7" id="KW-1133">Transmembrane helix</keyword>
<feature type="region of interest" description="Disordered" evidence="6">
    <location>
        <begin position="403"/>
        <end position="464"/>
    </location>
</feature>
<dbReference type="Proteomes" id="UP000050741">
    <property type="component" value="Unassembled WGS sequence"/>
</dbReference>
<proteinExistence type="inferred from homology"/>
<dbReference type="GO" id="GO:0008511">
    <property type="term" value="F:sodium:potassium:chloride symporter activity"/>
    <property type="evidence" value="ECO:0007669"/>
    <property type="project" value="TreeGrafter"/>
</dbReference>
<evidence type="ECO:0000313" key="9">
    <source>
        <dbReference type="Proteomes" id="UP000050741"/>
    </source>
</evidence>
<accession>A0A183C4L7</accession>
<feature type="transmembrane region" description="Helical" evidence="7">
    <location>
        <begin position="310"/>
        <end position="332"/>
    </location>
</feature>
<feature type="transmembrane region" description="Helical" evidence="7">
    <location>
        <begin position="208"/>
        <end position="230"/>
    </location>
</feature>
<feature type="transmembrane region" description="Helical" evidence="7">
    <location>
        <begin position="123"/>
        <end position="149"/>
    </location>
</feature>
<feature type="transmembrane region" description="Helical" evidence="7">
    <location>
        <begin position="712"/>
        <end position="733"/>
    </location>
</feature>
<keyword evidence="2 5" id="KW-0812">Transmembrane</keyword>
<keyword evidence="5" id="KW-0675">Receptor</keyword>
<evidence type="ECO:0000313" key="10">
    <source>
        <dbReference type="WBParaSite" id="GPLIN_000781100"/>
    </source>
</evidence>
<evidence type="ECO:0000256" key="7">
    <source>
        <dbReference type="SAM" id="Phobius"/>
    </source>
</evidence>
<evidence type="ECO:0000256" key="1">
    <source>
        <dbReference type="ARBA" id="ARBA00004141"/>
    </source>
</evidence>
<feature type="transmembrane region" description="Helical" evidence="7">
    <location>
        <begin position="835"/>
        <end position="855"/>
    </location>
</feature>
<evidence type="ECO:0000256" key="6">
    <source>
        <dbReference type="SAM" id="MobiDB-lite"/>
    </source>
</evidence>
<dbReference type="GO" id="GO:0055064">
    <property type="term" value="P:chloride ion homeostasis"/>
    <property type="evidence" value="ECO:0007669"/>
    <property type="project" value="TreeGrafter"/>
</dbReference>
<evidence type="ECO:0000256" key="2">
    <source>
        <dbReference type="ARBA" id="ARBA00022692"/>
    </source>
</evidence>
<keyword evidence="5" id="KW-0297">G-protein coupled receptor</keyword>
<dbReference type="PRINTS" id="PR00237">
    <property type="entry name" value="GPCRRHODOPSN"/>
</dbReference>
<evidence type="ECO:0000259" key="8">
    <source>
        <dbReference type="PROSITE" id="PS50262"/>
    </source>
</evidence>
<name>A0A183C4L7_GLOPA</name>
<evidence type="ECO:0000256" key="3">
    <source>
        <dbReference type="ARBA" id="ARBA00022989"/>
    </source>
</evidence>
<feature type="region of interest" description="Disordered" evidence="6">
    <location>
        <begin position="550"/>
        <end position="570"/>
    </location>
</feature>
<feature type="transmembrane region" description="Helical" evidence="7">
    <location>
        <begin position="1039"/>
        <end position="1056"/>
    </location>
</feature>
<reference evidence="9" key="2">
    <citation type="submission" date="2014-05" db="EMBL/GenBank/DDBJ databases">
        <title>The genome and life-stage specific transcriptomes of Globodera pallida elucidate key aspects of plant parasitism by a cyst nematode.</title>
        <authorList>
            <person name="Cotton J.A."/>
            <person name="Lilley C.J."/>
            <person name="Jones L.M."/>
            <person name="Kikuchi T."/>
            <person name="Reid A.J."/>
            <person name="Thorpe P."/>
            <person name="Tsai I.J."/>
            <person name="Beasley H."/>
            <person name="Blok V."/>
            <person name="Cock P.J.A."/>
            <person name="Van den Akker S.E."/>
            <person name="Holroyd N."/>
            <person name="Hunt M."/>
            <person name="Mantelin S."/>
            <person name="Naghra H."/>
            <person name="Pain A."/>
            <person name="Palomares-Rius J.E."/>
            <person name="Zarowiecki M."/>
            <person name="Berriman M."/>
            <person name="Jones J.T."/>
            <person name="Urwin P.E."/>
        </authorList>
    </citation>
    <scope>NUCLEOTIDE SEQUENCE [LARGE SCALE GENOMIC DNA]</scope>
    <source>
        <strain evidence="9">Lindley</strain>
    </source>
</reference>
<dbReference type="PANTHER" id="PTHR11827">
    <property type="entry name" value="SOLUTE CARRIER FAMILY 12, CATION COTRANSPORTERS"/>
    <property type="match status" value="1"/>
</dbReference>
<feature type="compositionally biased region" description="Basic and acidic residues" evidence="6">
    <location>
        <begin position="504"/>
        <end position="513"/>
    </location>
</feature>
<dbReference type="Gene3D" id="1.20.1740.10">
    <property type="entry name" value="Amino acid/polyamine transporter I"/>
    <property type="match status" value="1"/>
</dbReference>
<dbReference type="Pfam" id="PF03522">
    <property type="entry name" value="SLC12"/>
    <property type="match status" value="1"/>
</dbReference>
<feature type="transmembrane region" description="Helical" evidence="7">
    <location>
        <begin position="1100"/>
        <end position="1133"/>
    </location>
</feature>
<keyword evidence="5" id="KW-0807">Transducer</keyword>
<feature type="transmembrane region" description="Helical" evidence="7">
    <location>
        <begin position="81"/>
        <end position="103"/>
    </location>
</feature>
<feature type="transmembrane region" description="Helical" evidence="7">
    <location>
        <begin position="758"/>
        <end position="778"/>
    </location>
</feature>
<evidence type="ECO:0000256" key="4">
    <source>
        <dbReference type="ARBA" id="ARBA00023136"/>
    </source>
</evidence>
<dbReference type="CDD" id="cd00637">
    <property type="entry name" value="7tm_classA_rhodopsin-like"/>
    <property type="match status" value="1"/>
</dbReference>
<dbReference type="GO" id="GO:0004930">
    <property type="term" value="F:G protein-coupled receptor activity"/>
    <property type="evidence" value="ECO:0007669"/>
    <property type="project" value="UniProtKB-KW"/>
</dbReference>
<dbReference type="SUPFAM" id="SSF81321">
    <property type="entry name" value="Family A G protein-coupled receptor-like"/>
    <property type="match status" value="1"/>
</dbReference>
<dbReference type="NCBIfam" id="TIGR00930">
    <property type="entry name" value="2a30"/>
    <property type="match status" value="1"/>
</dbReference>
<feature type="region of interest" description="Disordered" evidence="6">
    <location>
        <begin position="591"/>
        <end position="623"/>
    </location>
</feature>
<dbReference type="GO" id="GO:0006884">
    <property type="term" value="P:cell volume homeostasis"/>
    <property type="evidence" value="ECO:0007669"/>
    <property type="project" value="TreeGrafter"/>
</dbReference>
<feature type="transmembrane region" description="Helical" evidence="7">
    <location>
        <begin position="867"/>
        <end position="889"/>
    </location>
</feature>
<reference evidence="10" key="3">
    <citation type="submission" date="2016-06" db="UniProtKB">
        <authorList>
            <consortium name="WormBaseParasite"/>
        </authorList>
    </citation>
    <scope>IDENTIFICATION</scope>
</reference>
<feature type="domain" description="G-protein coupled receptors family 1 profile" evidence="8">
    <location>
        <begin position="97"/>
        <end position="372"/>
    </location>
</feature>
<dbReference type="GO" id="GO:0055078">
    <property type="term" value="P:sodium ion homeostasis"/>
    <property type="evidence" value="ECO:0007669"/>
    <property type="project" value="TreeGrafter"/>
</dbReference>
<protein>
    <submittedName>
        <fullName evidence="10">G_PROTEIN_RECEP_F1_2 domain-containing protein</fullName>
    </submittedName>
</protein>
<feature type="transmembrane region" description="Helical" evidence="7">
    <location>
        <begin position="666"/>
        <end position="691"/>
    </location>
</feature>
<dbReference type="InterPro" id="IPR000276">
    <property type="entry name" value="GPCR_Rhodpsn"/>
</dbReference>
<keyword evidence="4 7" id="KW-0472">Membrane</keyword>
<dbReference type="PANTHER" id="PTHR11827:SF103">
    <property type="entry name" value="SODIUM CHLORIDE COTRANSPORTER 69, ISOFORM E"/>
    <property type="match status" value="1"/>
</dbReference>
<dbReference type="GO" id="GO:0016020">
    <property type="term" value="C:membrane"/>
    <property type="evidence" value="ECO:0007669"/>
    <property type="project" value="UniProtKB-SubCell"/>
</dbReference>
<sequence>MLGGLGGGANTTSDSDEQFDFLDSMFDLSLHHLPPGVHLRHHNLSDSYRLAIMHQNVRVQMYNMEAGLDPFLVVKDSVERAVVLAYFLPLMLIGILGNSWLILSVIRVLSHQWLPINLLFRQISLYILTLAVVDLAVDMSIPMLVSYTLTSNWKFGTIGCKLFFAIENVNKLLSVMVLASMSVERFIAVCRPLQWLGIRISQKRLSNAFTLLGFMLGTVAILCTPMIYFAQALQNHYMLIFPDESVEMEDATCGSQLPDSLLPFFISYMLLFGFVVPLPLIAVCYFFIIRHIRRKPRGSVTYTARAVRSILRVVIFHFICWTPFWLSVLLPLLSHLKLIWMDTFLNSHGARFGRMLTCFLPYLNSSMNWIFYGIMNRQLRETGAVTGRRSCMPLSANLRDGEQDLEMCQRTSPKSVGKRPKGEEGALPGASSPVAGKPRAEPAQSHRRFKIKRACMEPRRQQQARNNGLSLKLFEFQQKIHPTIDEGHAAEHKEAAGSQSQKEAPPHAKDRRFSRGGTILEHPPNIEFYRNTLEKEVSGTVRPSMMDLVEGNKQHHQQQQQQKQESQSNVEMFRERNVQILEGQQRAVGAKLTWRNQPRRTESDSSKKSLQVQRRVPRPSADAGGDKIKLTKFGWVQGVLIRCMASIFGVMLYLRLSWVSAQSGLLLGSCIVLLGTLITIITTLSTSAICTNGLVKGGGAYFLISRSLGPEFGGSIGIIFSIANAVGAAMYLVGFAETVRDLLKHYGIFLLDGDINDIRIIALVACAILVVIILVGLSFESKMQILMMVLLWVSILDYFIGTFIPPSEEQQRKGITGFRMETLKENLMPQFRDDYNFFTVFAVYFPAATGIMAGANISGDLRDPQSAIPLGTLVAIAITSTIYLLVVWLTGSTVVRDSDGLNVPLLLMNASREFLFEQISSQSVQLVSQQFNDSLSTNSPPMAHQIETLSSSPLYYAPPQCAYNQSCPYGLINYFQIVELGSAWGPLVTVGIIASTLSSALVSLVGAPKIFQAVCRDRLFPYINRFGRGHGPNDDPRQALFLVAAIAVAVILIGNLNLIAPLISNFFLCSYALINYACFDNSFAHSPGFRPSFKYYNMWVSLVGSLMCVFCMFIISWWMALLTFFFFVTIYMYVAHRKPDVNWGSSGQAHSYRNALQYVSKLERTEEHVKNYRPQLMVLTGNPAARAGLVDFAYSITKGSSLLMCGYVIPYKACNTVRYRNRMANHCYRIQVFMMMQRFNQQLRDWFVVRHMKAFAVTVANPNLRSGVQSLLQIAGLGKLRPNIILMGFKSNWTQSKPPTENAMTEINDYFGLIQDAFDLNMSVAVLRNSAKGLDISEFILETTEDLCQHQRQLCASRRGSYPTEQHPSQQLNTAGVQLAQLAQQPAAAAAVVPFPTQSNARQRARDLLLRAIGQRERTTGGLTVQSTVGGLGEDTLQTTVGQAEGDTMGGTTRGWLANSDTVTRKGSQKDDTGAEHLQLEQQFLPPLPLPSDALRFQTRVRHGTIDVWWLYDDGGLTLLIPYLLAQQKSYLENAKLRVFTLAGQGKNLQHEHQGLATMLKKFRITADQVNVIPDFTSKRPDVKSLAKFDALIKPFMSPIGRRESNMTTVQLESDDENVDADVDHFVGLITEAELNAQQERTWRHLRIAELLRRYSSDSDLVVVTLPVPRRGLISAALYLAWLEVMSAELPPTLMLRGNQQSVLTFYS</sequence>
<feature type="transmembrane region" description="Helical" evidence="7">
    <location>
        <begin position="633"/>
        <end position="654"/>
    </location>
</feature>
<dbReference type="GO" id="GO:0055075">
    <property type="term" value="P:potassium ion homeostasis"/>
    <property type="evidence" value="ECO:0007669"/>
    <property type="project" value="TreeGrafter"/>
</dbReference>
<comment type="similarity">
    <text evidence="5">Belongs to the G-protein coupled receptor 1 family.</text>
</comment>
<evidence type="ECO:0000256" key="5">
    <source>
        <dbReference type="RuleBase" id="RU000688"/>
    </source>
</evidence>
<dbReference type="InterPro" id="IPR017452">
    <property type="entry name" value="GPCR_Rhodpsn_7TM"/>
</dbReference>
<dbReference type="Gene3D" id="1.20.1070.10">
    <property type="entry name" value="Rhodopsin 7-helix transmembrane proteins"/>
    <property type="match status" value="1"/>
</dbReference>
<dbReference type="PROSITE" id="PS50262">
    <property type="entry name" value="G_PROTEIN_RECEP_F1_2"/>
    <property type="match status" value="1"/>
</dbReference>
<comment type="subcellular location">
    <subcellularLocation>
        <location evidence="1">Membrane</location>
        <topology evidence="1">Multi-pass membrane protein</topology>
    </subcellularLocation>
</comment>
<feature type="region of interest" description="Disordered" evidence="6">
    <location>
        <begin position="490"/>
        <end position="527"/>
    </location>
</feature>
<dbReference type="InterPro" id="IPR004841">
    <property type="entry name" value="AA-permease/SLC12A_dom"/>
</dbReference>
<dbReference type="InterPro" id="IPR018491">
    <property type="entry name" value="SLC12_C"/>
</dbReference>
<reference evidence="9" key="1">
    <citation type="submission" date="2013-12" db="EMBL/GenBank/DDBJ databases">
        <authorList>
            <person name="Aslett M."/>
        </authorList>
    </citation>
    <scope>NUCLEOTIDE SEQUENCE [LARGE SCALE GENOMIC DNA]</scope>
    <source>
        <strain evidence="9">Lindley</strain>
    </source>
</reference>
<dbReference type="WBParaSite" id="GPLIN_000781100">
    <property type="protein sequence ID" value="GPLIN_000781100"/>
    <property type="gene ID" value="GPLIN_000781100"/>
</dbReference>
<feature type="transmembrane region" description="Helical" evidence="7">
    <location>
        <begin position="265"/>
        <end position="289"/>
    </location>
</feature>
<dbReference type="Pfam" id="PF00001">
    <property type="entry name" value="7tm_1"/>
    <property type="match status" value="1"/>
</dbReference>
<dbReference type="GO" id="GO:1990573">
    <property type="term" value="P:potassium ion import across plasma membrane"/>
    <property type="evidence" value="ECO:0007669"/>
    <property type="project" value="TreeGrafter"/>
</dbReference>
<organism evidence="9 10">
    <name type="scientific">Globodera pallida</name>
    <name type="common">Potato cyst nematode worm</name>
    <name type="synonym">Heterodera pallida</name>
    <dbReference type="NCBI Taxonomy" id="36090"/>
    <lineage>
        <taxon>Eukaryota</taxon>
        <taxon>Metazoa</taxon>
        <taxon>Ecdysozoa</taxon>
        <taxon>Nematoda</taxon>
        <taxon>Chromadorea</taxon>
        <taxon>Rhabditida</taxon>
        <taxon>Tylenchina</taxon>
        <taxon>Tylenchomorpha</taxon>
        <taxon>Tylenchoidea</taxon>
        <taxon>Heteroderidae</taxon>
        <taxon>Heteroderinae</taxon>
        <taxon>Globodera</taxon>
    </lineage>
</organism>